<feature type="region of interest" description="Disordered" evidence="1">
    <location>
        <begin position="38"/>
        <end position="96"/>
    </location>
</feature>
<dbReference type="AlphaFoldDB" id="A0A7J0GXY0"/>
<feature type="compositionally biased region" description="Basic and acidic residues" evidence="1">
    <location>
        <begin position="52"/>
        <end position="64"/>
    </location>
</feature>
<evidence type="ECO:0000256" key="1">
    <source>
        <dbReference type="SAM" id="MobiDB-lite"/>
    </source>
</evidence>
<evidence type="ECO:0000313" key="2">
    <source>
        <dbReference type="EMBL" id="GFZ15680.1"/>
    </source>
</evidence>
<sequence>MAARGGGRGNRGRRSENQVTLDMFQELQGKIQHLTEIVTQGTNSRRNGSVHGFDRAREVEDEVNRQFNGGSDGSSDEISDFGRPARHNEGPPWWDDRILVLKVESQLFRGAAKRPGNDRNNSALTSRPSNATRGGRTTEPTRPTQQANTTGGKAGHNTVQGQGKKMLQMFRVRASL</sequence>
<protein>
    <submittedName>
        <fullName evidence="2">Uncharacterized protein</fullName>
    </submittedName>
</protein>
<proteinExistence type="predicted"/>
<feature type="compositionally biased region" description="Polar residues" evidence="1">
    <location>
        <begin position="118"/>
        <end position="131"/>
    </location>
</feature>
<feature type="compositionally biased region" description="Basic and acidic residues" evidence="1">
    <location>
        <begin position="86"/>
        <end position="96"/>
    </location>
</feature>
<keyword evidence="3" id="KW-1185">Reference proteome</keyword>
<feature type="compositionally biased region" description="Polar residues" evidence="1">
    <location>
        <begin position="38"/>
        <end position="47"/>
    </location>
</feature>
<dbReference type="Proteomes" id="UP000585474">
    <property type="component" value="Unassembled WGS sequence"/>
</dbReference>
<feature type="region of interest" description="Disordered" evidence="1">
    <location>
        <begin position="110"/>
        <end position="166"/>
    </location>
</feature>
<accession>A0A7J0GXY0</accession>
<evidence type="ECO:0000313" key="3">
    <source>
        <dbReference type="Proteomes" id="UP000585474"/>
    </source>
</evidence>
<organism evidence="2 3">
    <name type="scientific">Actinidia rufa</name>
    <dbReference type="NCBI Taxonomy" id="165716"/>
    <lineage>
        <taxon>Eukaryota</taxon>
        <taxon>Viridiplantae</taxon>
        <taxon>Streptophyta</taxon>
        <taxon>Embryophyta</taxon>
        <taxon>Tracheophyta</taxon>
        <taxon>Spermatophyta</taxon>
        <taxon>Magnoliopsida</taxon>
        <taxon>eudicotyledons</taxon>
        <taxon>Gunneridae</taxon>
        <taxon>Pentapetalae</taxon>
        <taxon>asterids</taxon>
        <taxon>Ericales</taxon>
        <taxon>Actinidiaceae</taxon>
        <taxon>Actinidia</taxon>
    </lineage>
</organism>
<gene>
    <name evidence="2" type="ORF">Acr_25g0000890</name>
</gene>
<feature type="compositionally biased region" description="Low complexity" evidence="1">
    <location>
        <begin position="132"/>
        <end position="144"/>
    </location>
</feature>
<dbReference type="EMBL" id="BJWL01000025">
    <property type="protein sequence ID" value="GFZ15680.1"/>
    <property type="molecule type" value="Genomic_DNA"/>
</dbReference>
<reference evidence="2 3" key="1">
    <citation type="submission" date="2019-07" db="EMBL/GenBank/DDBJ databases">
        <title>De Novo Assembly of kiwifruit Actinidia rufa.</title>
        <authorList>
            <person name="Sugita-Konishi S."/>
            <person name="Sato K."/>
            <person name="Mori E."/>
            <person name="Abe Y."/>
            <person name="Kisaki G."/>
            <person name="Hamano K."/>
            <person name="Suezawa K."/>
            <person name="Otani M."/>
            <person name="Fukuda T."/>
            <person name="Manabe T."/>
            <person name="Gomi K."/>
            <person name="Tabuchi M."/>
            <person name="Akimitsu K."/>
            <person name="Kataoka I."/>
        </authorList>
    </citation>
    <scope>NUCLEOTIDE SEQUENCE [LARGE SCALE GENOMIC DNA]</scope>
    <source>
        <strain evidence="3">cv. Fuchu</strain>
    </source>
</reference>
<feature type="compositionally biased region" description="Polar residues" evidence="1">
    <location>
        <begin position="145"/>
        <end position="161"/>
    </location>
</feature>
<name>A0A7J0GXY0_9ERIC</name>
<comment type="caution">
    <text evidence="2">The sequence shown here is derived from an EMBL/GenBank/DDBJ whole genome shotgun (WGS) entry which is preliminary data.</text>
</comment>